<dbReference type="Gene3D" id="3.40.50.300">
    <property type="entry name" value="P-loop containing nucleotide triphosphate hydrolases"/>
    <property type="match status" value="1"/>
</dbReference>
<evidence type="ECO:0000256" key="2">
    <source>
        <dbReference type="ARBA" id="ARBA00022801"/>
    </source>
</evidence>
<dbReference type="CDD" id="cd03112">
    <property type="entry name" value="CobW-like"/>
    <property type="match status" value="1"/>
</dbReference>
<dbReference type="SMART" id="SM00833">
    <property type="entry name" value="CobW_C"/>
    <property type="match status" value="1"/>
</dbReference>
<evidence type="ECO:0000313" key="9">
    <source>
        <dbReference type="Proteomes" id="UP001596201"/>
    </source>
</evidence>
<comment type="catalytic activity">
    <reaction evidence="5">
        <text>GTP + H2O = GDP + phosphate + H(+)</text>
        <dbReference type="Rhea" id="RHEA:19669"/>
        <dbReference type="ChEBI" id="CHEBI:15377"/>
        <dbReference type="ChEBI" id="CHEBI:15378"/>
        <dbReference type="ChEBI" id="CHEBI:37565"/>
        <dbReference type="ChEBI" id="CHEBI:43474"/>
        <dbReference type="ChEBI" id="CHEBI:58189"/>
    </reaction>
    <physiologicalReaction direction="left-to-right" evidence="5">
        <dbReference type="Rhea" id="RHEA:19670"/>
    </physiologicalReaction>
</comment>
<keyword evidence="3" id="KW-0143">Chaperone</keyword>
<evidence type="ECO:0000256" key="3">
    <source>
        <dbReference type="ARBA" id="ARBA00023186"/>
    </source>
</evidence>
<feature type="region of interest" description="Disordered" evidence="6">
    <location>
        <begin position="422"/>
        <end position="442"/>
    </location>
</feature>
<keyword evidence="9" id="KW-1185">Reference proteome</keyword>
<feature type="compositionally biased region" description="Basic and acidic residues" evidence="6">
    <location>
        <begin position="168"/>
        <end position="179"/>
    </location>
</feature>
<evidence type="ECO:0000256" key="6">
    <source>
        <dbReference type="SAM" id="MobiDB-lite"/>
    </source>
</evidence>
<keyword evidence="1" id="KW-0547">Nucleotide-binding</keyword>
<name>A0ABD5R6H3_9EURY</name>
<dbReference type="PANTHER" id="PTHR43603">
    <property type="entry name" value="COBW DOMAIN-CONTAINING PROTEIN DDB_G0274527"/>
    <property type="match status" value="1"/>
</dbReference>
<feature type="region of interest" description="Disordered" evidence="6">
    <location>
        <begin position="142"/>
        <end position="180"/>
    </location>
</feature>
<dbReference type="AlphaFoldDB" id="A0ABD5R6H3"/>
<dbReference type="EMBL" id="JBHSKX010000001">
    <property type="protein sequence ID" value="MFC5365507.1"/>
    <property type="molecule type" value="Genomic_DNA"/>
</dbReference>
<feature type="region of interest" description="Disordered" evidence="6">
    <location>
        <begin position="261"/>
        <end position="297"/>
    </location>
</feature>
<evidence type="ECO:0000256" key="5">
    <source>
        <dbReference type="ARBA" id="ARBA00049117"/>
    </source>
</evidence>
<comment type="caution">
    <text evidence="8">The sequence shown here is derived from an EMBL/GenBank/DDBJ whole genome shotgun (WGS) entry which is preliminary data.</text>
</comment>
<dbReference type="SUPFAM" id="SSF52540">
    <property type="entry name" value="P-loop containing nucleoside triphosphate hydrolases"/>
    <property type="match status" value="1"/>
</dbReference>
<dbReference type="Proteomes" id="UP001596201">
    <property type="component" value="Unassembled WGS sequence"/>
</dbReference>
<gene>
    <name evidence="8" type="ORF">ACFPJ5_01045</name>
</gene>
<dbReference type="InterPro" id="IPR027417">
    <property type="entry name" value="P-loop_NTPase"/>
</dbReference>
<organism evidence="8 9">
    <name type="scientific">Salinirubrum litoreum</name>
    <dbReference type="NCBI Taxonomy" id="1126234"/>
    <lineage>
        <taxon>Archaea</taxon>
        <taxon>Methanobacteriati</taxon>
        <taxon>Methanobacteriota</taxon>
        <taxon>Stenosarchaea group</taxon>
        <taxon>Halobacteria</taxon>
        <taxon>Halobacteriales</taxon>
        <taxon>Haloferacaceae</taxon>
        <taxon>Salinirubrum</taxon>
    </lineage>
</organism>
<reference evidence="8 9" key="1">
    <citation type="journal article" date="2019" name="Int. J. Syst. Evol. Microbiol.">
        <title>The Global Catalogue of Microorganisms (GCM) 10K type strain sequencing project: providing services to taxonomists for standard genome sequencing and annotation.</title>
        <authorList>
            <consortium name="The Broad Institute Genomics Platform"/>
            <consortium name="The Broad Institute Genome Sequencing Center for Infectious Disease"/>
            <person name="Wu L."/>
            <person name="Ma J."/>
        </authorList>
    </citation>
    <scope>NUCLEOTIDE SEQUENCE [LARGE SCALE GENOMIC DNA]</scope>
    <source>
        <strain evidence="8 9">CGMCC 1.12237</strain>
    </source>
</reference>
<keyword evidence="2" id="KW-0378">Hydrolase</keyword>
<evidence type="ECO:0000256" key="4">
    <source>
        <dbReference type="ARBA" id="ARBA00034320"/>
    </source>
</evidence>
<dbReference type="InterPro" id="IPR011629">
    <property type="entry name" value="CobW-like_C"/>
</dbReference>
<dbReference type="InterPro" id="IPR036627">
    <property type="entry name" value="CobW-likC_sf"/>
</dbReference>
<dbReference type="InterPro" id="IPR003495">
    <property type="entry name" value="CobW/HypB/UreG_nucleotide-bd"/>
</dbReference>
<evidence type="ECO:0000259" key="7">
    <source>
        <dbReference type="SMART" id="SM00833"/>
    </source>
</evidence>
<evidence type="ECO:0000256" key="1">
    <source>
        <dbReference type="ARBA" id="ARBA00022741"/>
    </source>
</evidence>
<proteinExistence type="inferred from homology"/>
<accession>A0ABD5R6H3</accession>
<dbReference type="Pfam" id="PF07683">
    <property type="entry name" value="CobW_C"/>
    <property type="match status" value="1"/>
</dbReference>
<dbReference type="PANTHER" id="PTHR43603:SF1">
    <property type="entry name" value="ZINC-REGULATED GTPASE METALLOPROTEIN ACTIVATOR 1"/>
    <property type="match status" value="1"/>
</dbReference>
<sequence>MSDAIPVTILSGSLGAGKTTLVNHLLRNAGREIAVLVNDVGEINVDADLIADGSELDVDDGVAELSNGCICCGLQDDLNTEVVRLARERDFTHLVVEASGISEPAPIARLFTTGSQAAALYEVDTLATVVDSRLFYESFVGSGGSESATDDSTTEDDTAGTGEPVADEVEKRGPDEDGTRPLSDLLVEQIEYADVLLLNKCDLLGDAELDRVEDLLRALQPEAEIVRTTHSAVDPDRLLGTGLFDVGRMGETAGWKRALDEAEHDHGEETAESHTDHDEDIDATHDHADHRHPPEEYGVSSFTYRRRRPFHPERVAEVLGDLPATVVRSKGTCWIAGSDQQQVFSQAGPSARVTATGQWIAEMPELDQQLYRSNRSDLDWDEEWGDRRTGLVFIGTGVDEDAIVAALDDALLTDAELADWRSFSPDPFPAGPEADDVVLAEP</sequence>
<dbReference type="GO" id="GO:0016787">
    <property type="term" value="F:hydrolase activity"/>
    <property type="evidence" value="ECO:0007669"/>
    <property type="project" value="UniProtKB-KW"/>
</dbReference>
<comment type="similarity">
    <text evidence="4">Belongs to the SIMIBI class G3E GTPase family. ZNG1 subfamily.</text>
</comment>
<dbReference type="InterPro" id="IPR051927">
    <property type="entry name" value="Zn_Chap_cDPG_Synth"/>
</dbReference>
<dbReference type="GO" id="GO:0000166">
    <property type="term" value="F:nucleotide binding"/>
    <property type="evidence" value="ECO:0007669"/>
    <property type="project" value="UniProtKB-KW"/>
</dbReference>
<feature type="compositionally biased region" description="Acidic residues" evidence="6">
    <location>
        <begin position="148"/>
        <end position="158"/>
    </location>
</feature>
<dbReference type="Gene3D" id="3.30.1220.10">
    <property type="entry name" value="CobW-like, C-terminal domain"/>
    <property type="match status" value="1"/>
</dbReference>
<feature type="compositionally biased region" description="Acidic residues" evidence="6">
    <location>
        <begin position="433"/>
        <end position="442"/>
    </location>
</feature>
<dbReference type="RefSeq" id="WP_227229200.1">
    <property type="nucleotide sequence ID" value="NZ_JAJCVJ010000001.1"/>
</dbReference>
<evidence type="ECO:0000313" key="8">
    <source>
        <dbReference type="EMBL" id="MFC5365507.1"/>
    </source>
</evidence>
<feature type="domain" description="CobW C-terminal" evidence="7">
    <location>
        <begin position="299"/>
        <end position="411"/>
    </location>
</feature>
<dbReference type="Pfam" id="PF02492">
    <property type="entry name" value="cobW"/>
    <property type="match status" value="1"/>
</dbReference>
<feature type="compositionally biased region" description="Basic and acidic residues" evidence="6">
    <location>
        <begin position="261"/>
        <end position="295"/>
    </location>
</feature>
<protein>
    <submittedName>
        <fullName evidence="8">GTP-binding protein</fullName>
    </submittedName>
</protein>